<keyword evidence="3" id="KW-0146">Chitin degradation</keyword>
<keyword evidence="9" id="KW-0732">Signal</keyword>
<keyword evidence="2 7" id="KW-0378">Hydrolase</keyword>
<dbReference type="SMART" id="SM00636">
    <property type="entry name" value="Glyco_18"/>
    <property type="match status" value="1"/>
</dbReference>
<dbReference type="SUPFAM" id="SSF51445">
    <property type="entry name" value="(Trans)glycosidases"/>
    <property type="match status" value="1"/>
</dbReference>
<comment type="similarity">
    <text evidence="8">Belongs to the glycosyl hydrolase 18 family.</text>
</comment>
<evidence type="ECO:0000256" key="5">
    <source>
        <dbReference type="ARBA" id="ARBA00023295"/>
    </source>
</evidence>
<evidence type="ECO:0000256" key="3">
    <source>
        <dbReference type="ARBA" id="ARBA00023024"/>
    </source>
</evidence>
<dbReference type="InterPro" id="IPR050314">
    <property type="entry name" value="Glycosyl_Hydrlase_18"/>
</dbReference>
<keyword evidence="12" id="KW-1185">Reference proteome</keyword>
<dbReference type="InterPro" id="IPR011583">
    <property type="entry name" value="Chitinase_II/V-like_cat"/>
</dbReference>
<name>A0AA38PF41_9AGAR</name>
<dbReference type="SUPFAM" id="SSF54556">
    <property type="entry name" value="Chitinase insertion domain"/>
    <property type="match status" value="1"/>
</dbReference>
<dbReference type="PROSITE" id="PS51910">
    <property type="entry name" value="GH18_2"/>
    <property type="match status" value="1"/>
</dbReference>
<dbReference type="PROSITE" id="PS01095">
    <property type="entry name" value="GH18_1"/>
    <property type="match status" value="1"/>
</dbReference>
<keyword evidence="6" id="KW-0624">Polysaccharide degradation</keyword>
<organism evidence="11 12">
    <name type="scientific">Lentinula raphanica</name>
    <dbReference type="NCBI Taxonomy" id="153919"/>
    <lineage>
        <taxon>Eukaryota</taxon>
        <taxon>Fungi</taxon>
        <taxon>Dikarya</taxon>
        <taxon>Basidiomycota</taxon>
        <taxon>Agaricomycotina</taxon>
        <taxon>Agaricomycetes</taxon>
        <taxon>Agaricomycetidae</taxon>
        <taxon>Agaricales</taxon>
        <taxon>Marasmiineae</taxon>
        <taxon>Omphalotaceae</taxon>
        <taxon>Lentinula</taxon>
    </lineage>
</organism>
<dbReference type="InterPro" id="IPR001579">
    <property type="entry name" value="Glyco_hydro_18_chit_AS"/>
</dbReference>
<proteinExistence type="inferred from homology"/>
<feature type="chain" id="PRO_5041235572" evidence="9">
    <location>
        <begin position="21"/>
        <end position="418"/>
    </location>
</feature>
<dbReference type="GO" id="GO:0006032">
    <property type="term" value="P:chitin catabolic process"/>
    <property type="evidence" value="ECO:0007669"/>
    <property type="project" value="UniProtKB-KW"/>
</dbReference>
<dbReference type="AlphaFoldDB" id="A0AA38PF41"/>
<reference evidence="11" key="1">
    <citation type="submission" date="2022-08" db="EMBL/GenBank/DDBJ databases">
        <authorList>
            <consortium name="DOE Joint Genome Institute"/>
            <person name="Min B."/>
            <person name="Riley R."/>
            <person name="Sierra-Patev S."/>
            <person name="Naranjo-Ortiz M."/>
            <person name="Looney B."/>
            <person name="Konkel Z."/>
            <person name="Slot J.C."/>
            <person name="Sakamoto Y."/>
            <person name="Steenwyk J.L."/>
            <person name="Rokas A."/>
            <person name="Carro J."/>
            <person name="Camarero S."/>
            <person name="Ferreira P."/>
            <person name="Molpeceres G."/>
            <person name="Ruiz-Duenas F.J."/>
            <person name="Serrano A."/>
            <person name="Henrissat B."/>
            <person name="Drula E."/>
            <person name="Hughes K.W."/>
            <person name="Mata J.L."/>
            <person name="Ishikawa N.K."/>
            <person name="Vargas-Isla R."/>
            <person name="Ushijima S."/>
            <person name="Smith C.A."/>
            <person name="Ahrendt S."/>
            <person name="Andreopoulos W."/>
            <person name="He G."/>
            <person name="Labutti K."/>
            <person name="Lipzen A."/>
            <person name="Ng V."/>
            <person name="Sandor L."/>
            <person name="Barry K."/>
            <person name="Martinez A.T."/>
            <person name="Xiao Y."/>
            <person name="Gibbons J.G."/>
            <person name="Terashima K."/>
            <person name="Hibbett D.S."/>
            <person name="Grigoriev I.V."/>
        </authorList>
    </citation>
    <scope>NUCLEOTIDE SEQUENCE</scope>
    <source>
        <strain evidence="11">TFB9207</strain>
    </source>
</reference>
<dbReference type="InterPro" id="IPR017853">
    <property type="entry name" value="GH"/>
</dbReference>
<comment type="caution">
    <text evidence="11">The sequence shown here is derived from an EMBL/GenBank/DDBJ whole genome shotgun (WGS) entry which is preliminary data.</text>
</comment>
<dbReference type="InterPro" id="IPR029070">
    <property type="entry name" value="Chitinase_insertion_sf"/>
</dbReference>
<sequence length="418" mass="44656">MILSFFAVVSLLSLTSPVESKTISSAWLAGWHTVDATPTFDLGNISWSKYTDLYFSFAIPTANTSELSLDGSNGDLLPSFVQQAHANGVNAHIAVGGWDGSIYFSTAVGSAENRTRFVKAITNFATNYSLDGINFDWEAPNNQGLSCSIVNADDTANFLSFLQELRADPIGSNLTLSAATGLTPFLDSTGSPLTNVSGFAEVFDFITIMNYDVWGSWSASVGPNAPLNDSCAAQSNQQGSAVSAVSSWLTAGMPLEKIVLGVASYGHSFRVNQTSAFVSGSTTELAAYPPFNASDYPLGDSWDTDADGPDPCGVPGQNGGVFDFWSLIEKGYLDEQGNFTSAVAHRFDECSQTPYLYDEDNELMISFDNAQSFAAKGSFIQNYGLGGFAMWEAGGDSNDILLDAIRLATGFEEDFDDC</sequence>
<evidence type="ECO:0000256" key="6">
    <source>
        <dbReference type="ARBA" id="ARBA00023326"/>
    </source>
</evidence>
<evidence type="ECO:0000256" key="4">
    <source>
        <dbReference type="ARBA" id="ARBA00023277"/>
    </source>
</evidence>
<evidence type="ECO:0000259" key="10">
    <source>
        <dbReference type="PROSITE" id="PS51910"/>
    </source>
</evidence>
<accession>A0AA38PF41</accession>
<keyword evidence="5 7" id="KW-0326">Glycosidase</keyword>
<dbReference type="GO" id="GO:0008061">
    <property type="term" value="F:chitin binding"/>
    <property type="evidence" value="ECO:0007669"/>
    <property type="project" value="InterPro"/>
</dbReference>
<keyword evidence="4" id="KW-0119">Carbohydrate metabolism</keyword>
<evidence type="ECO:0000313" key="12">
    <source>
        <dbReference type="Proteomes" id="UP001163846"/>
    </source>
</evidence>
<dbReference type="GO" id="GO:0008843">
    <property type="term" value="F:endochitinase activity"/>
    <property type="evidence" value="ECO:0007669"/>
    <property type="project" value="UniProtKB-EC"/>
</dbReference>
<protein>
    <submittedName>
        <fullName evidence="11">Endochitinase</fullName>
    </submittedName>
</protein>
<evidence type="ECO:0000256" key="2">
    <source>
        <dbReference type="ARBA" id="ARBA00022801"/>
    </source>
</evidence>
<dbReference type="PANTHER" id="PTHR11177:SF392">
    <property type="entry name" value="HAP41P"/>
    <property type="match status" value="1"/>
</dbReference>
<evidence type="ECO:0000313" key="11">
    <source>
        <dbReference type="EMBL" id="KAJ3841777.1"/>
    </source>
</evidence>
<dbReference type="Proteomes" id="UP001163846">
    <property type="component" value="Unassembled WGS sequence"/>
</dbReference>
<dbReference type="GO" id="GO:0000272">
    <property type="term" value="P:polysaccharide catabolic process"/>
    <property type="evidence" value="ECO:0007669"/>
    <property type="project" value="UniProtKB-KW"/>
</dbReference>
<comment type="catalytic activity">
    <reaction evidence="1">
        <text>Random endo-hydrolysis of N-acetyl-beta-D-glucosaminide (1-&gt;4)-beta-linkages in chitin and chitodextrins.</text>
        <dbReference type="EC" id="3.2.1.14"/>
    </reaction>
</comment>
<dbReference type="EMBL" id="MU806028">
    <property type="protein sequence ID" value="KAJ3841777.1"/>
    <property type="molecule type" value="Genomic_DNA"/>
</dbReference>
<dbReference type="PANTHER" id="PTHR11177">
    <property type="entry name" value="CHITINASE"/>
    <property type="match status" value="1"/>
</dbReference>
<dbReference type="InterPro" id="IPR001223">
    <property type="entry name" value="Glyco_hydro18_cat"/>
</dbReference>
<dbReference type="Gene3D" id="3.20.20.80">
    <property type="entry name" value="Glycosidases"/>
    <property type="match status" value="1"/>
</dbReference>
<evidence type="ECO:0000256" key="8">
    <source>
        <dbReference type="RuleBase" id="RU004453"/>
    </source>
</evidence>
<evidence type="ECO:0000256" key="7">
    <source>
        <dbReference type="RuleBase" id="RU000489"/>
    </source>
</evidence>
<dbReference type="GO" id="GO:0005576">
    <property type="term" value="C:extracellular region"/>
    <property type="evidence" value="ECO:0007669"/>
    <property type="project" value="TreeGrafter"/>
</dbReference>
<feature type="domain" description="GH18" evidence="10">
    <location>
        <begin position="22"/>
        <end position="412"/>
    </location>
</feature>
<dbReference type="Pfam" id="PF00704">
    <property type="entry name" value="Glyco_hydro_18"/>
    <property type="match status" value="1"/>
</dbReference>
<dbReference type="Gene3D" id="3.10.50.10">
    <property type="match status" value="1"/>
</dbReference>
<gene>
    <name evidence="11" type="ORF">F5878DRAFT_639363</name>
</gene>
<evidence type="ECO:0000256" key="1">
    <source>
        <dbReference type="ARBA" id="ARBA00000822"/>
    </source>
</evidence>
<evidence type="ECO:0000256" key="9">
    <source>
        <dbReference type="SAM" id="SignalP"/>
    </source>
</evidence>
<feature type="signal peptide" evidence="9">
    <location>
        <begin position="1"/>
        <end position="20"/>
    </location>
</feature>